<dbReference type="PROSITE" id="PS51304">
    <property type="entry name" value="GALECTIN"/>
    <property type="match status" value="1"/>
</dbReference>
<evidence type="ECO:0000259" key="3">
    <source>
        <dbReference type="PROSITE" id="PS51304"/>
    </source>
</evidence>
<dbReference type="GO" id="GO:0030246">
    <property type="term" value="F:carbohydrate binding"/>
    <property type="evidence" value="ECO:0007669"/>
    <property type="project" value="UniProtKB-UniRule"/>
</dbReference>
<evidence type="ECO:0000313" key="5">
    <source>
        <dbReference type="Proteomes" id="UP000700334"/>
    </source>
</evidence>
<dbReference type="PANTHER" id="PTHR11346:SF107">
    <property type="entry name" value="GALECTIN-7"/>
    <property type="match status" value="1"/>
</dbReference>
<gene>
    <name evidence="4" type="ORF">J0S82_006857</name>
</gene>
<dbReference type="Gene3D" id="2.60.120.200">
    <property type="match status" value="1"/>
</dbReference>
<dbReference type="InterPro" id="IPR044156">
    <property type="entry name" value="Galectin-like"/>
</dbReference>
<dbReference type="AlphaFoldDB" id="A0A8J6ATR6"/>
<dbReference type="OrthoDB" id="6251307at2759"/>
<dbReference type="EMBL" id="JAGFMF010011389">
    <property type="protein sequence ID" value="KAG8524446.1"/>
    <property type="molecule type" value="Genomic_DNA"/>
</dbReference>
<evidence type="ECO:0000313" key="4">
    <source>
        <dbReference type="EMBL" id="KAG8524446.1"/>
    </source>
</evidence>
<dbReference type="SUPFAM" id="SSF49899">
    <property type="entry name" value="Concanavalin A-like lectins/glucanases"/>
    <property type="match status" value="1"/>
</dbReference>
<name>A0A8J6ATR6_GALPY</name>
<dbReference type="SMART" id="SM00908">
    <property type="entry name" value="Gal-bind_lectin"/>
    <property type="match status" value="1"/>
</dbReference>
<accession>A0A8J6ATR6</accession>
<dbReference type="Proteomes" id="UP000700334">
    <property type="component" value="Unassembled WGS sequence"/>
</dbReference>
<dbReference type="InterPro" id="IPR001079">
    <property type="entry name" value="Galectin_CRD"/>
</dbReference>
<evidence type="ECO:0000256" key="1">
    <source>
        <dbReference type="ARBA" id="ARBA00022734"/>
    </source>
</evidence>
<reference evidence="4" key="1">
    <citation type="journal article" date="2021" name="Evol. Appl.">
        <title>The genome of the Pyrenean desman and the effects of bottlenecks and inbreeding on the genomic landscape of an endangered species.</title>
        <authorList>
            <person name="Escoda L."/>
            <person name="Castresana J."/>
        </authorList>
    </citation>
    <scope>NUCLEOTIDE SEQUENCE</scope>
    <source>
        <strain evidence="4">IBE-C5619</strain>
    </source>
</reference>
<dbReference type="PANTHER" id="PTHR11346">
    <property type="entry name" value="GALECTIN"/>
    <property type="match status" value="1"/>
</dbReference>
<dbReference type="Pfam" id="PF00337">
    <property type="entry name" value="Gal-bind_lectin"/>
    <property type="match status" value="1"/>
</dbReference>
<proteinExistence type="predicted"/>
<comment type="caution">
    <text evidence="4">The sequence shown here is derived from an EMBL/GenBank/DDBJ whole genome shotgun (WGS) entry which is preliminary data.</text>
</comment>
<dbReference type="CDD" id="cd00070">
    <property type="entry name" value="GLECT"/>
    <property type="match status" value="1"/>
</dbReference>
<evidence type="ECO:0000256" key="2">
    <source>
        <dbReference type="RuleBase" id="RU102079"/>
    </source>
</evidence>
<feature type="domain" description="Galectin" evidence="3">
    <location>
        <begin position="154"/>
        <end position="284"/>
    </location>
</feature>
<keyword evidence="5" id="KW-1185">Reference proteome</keyword>
<organism evidence="4 5">
    <name type="scientific">Galemys pyrenaicus</name>
    <name type="common">Iberian desman</name>
    <name type="synonym">Pyrenean desman</name>
    <dbReference type="NCBI Taxonomy" id="202257"/>
    <lineage>
        <taxon>Eukaryota</taxon>
        <taxon>Metazoa</taxon>
        <taxon>Chordata</taxon>
        <taxon>Craniata</taxon>
        <taxon>Vertebrata</taxon>
        <taxon>Euteleostomi</taxon>
        <taxon>Mammalia</taxon>
        <taxon>Eutheria</taxon>
        <taxon>Laurasiatheria</taxon>
        <taxon>Eulipotyphla</taxon>
        <taxon>Talpidae</taxon>
        <taxon>Galemys</taxon>
    </lineage>
</organism>
<protein>
    <recommendedName>
        <fullName evidence="2">Galectin</fullName>
    </recommendedName>
</protein>
<dbReference type="FunFam" id="2.60.120.200:FF:000021">
    <property type="entry name" value="Galectin"/>
    <property type="match status" value="1"/>
</dbReference>
<dbReference type="SMART" id="SM00276">
    <property type="entry name" value="GLECT"/>
    <property type="match status" value="1"/>
</dbReference>
<keyword evidence="1 2" id="KW-0430">Lectin</keyword>
<sequence length="284" mass="31545">MPAGVRRLHQWLQDRRACSLFRDDPTTSDSPSAPLCILLQSRWCASAKKQHWLTERQSLALQSCATARPRHVLDALKQQGPCVSLVVSFQSVRALEGDPRRLSLLALVAGDETKLRVGLSPGPFLRRVDPPSFSLLSPGLTLGSPSLLLQNMPHRTSLPNGMRAGSVIRIRGILPEKATRFYVNLLCSDEKDSEAALHFNPRLDESTVVFNSLERGTWGSEERGSGIPFQRGQPFEVLIITAEDGFKAVVGDQEYHHFRHRIPAARVRLLEVGGDVKLESVKIF</sequence>
<dbReference type="InterPro" id="IPR013320">
    <property type="entry name" value="ConA-like_dom_sf"/>
</dbReference>